<protein>
    <submittedName>
        <fullName evidence="1">Uncharacterized protein</fullName>
    </submittedName>
</protein>
<sequence>MAYLEELDRMAELVSGQTCEEEGTPTEAKIELWQKLFSYSREEAVVRISARNGDLSRYSLSEDLWNDVKEEWIEKGYDKDAYEHMLGRQIQALRPVKQPIITSTASNFSQSAYLLKLEGGVSTQEQIQALLGSDHNLQIQRDQEDPSIQFCRLSFGGRQMIESKLSSAPTFISLGAPPSPKELDPFSRYPTLGIDTTLSQHRANSDNQLGVDEEDIKYVPAIVHNARMSTWKSKYRALLDGEPEEFVIGSGFLVTSKEVEDWLRVYETIAYEVVRCRIEFETGSSAPACVFRFCGN</sequence>
<evidence type="ECO:0000313" key="2">
    <source>
        <dbReference type="Proteomes" id="UP000664169"/>
    </source>
</evidence>
<dbReference type="OrthoDB" id="3262926at2759"/>
<name>A0A8H3G0J6_9LECA</name>
<dbReference type="AlphaFoldDB" id="A0A8H3G0J6"/>
<comment type="caution">
    <text evidence="1">The sequence shown here is derived from an EMBL/GenBank/DDBJ whole genome shotgun (WGS) entry which is preliminary data.</text>
</comment>
<organism evidence="1 2">
    <name type="scientific">Gomphillus americanus</name>
    <dbReference type="NCBI Taxonomy" id="1940652"/>
    <lineage>
        <taxon>Eukaryota</taxon>
        <taxon>Fungi</taxon>
        <taxon>Dikarya</taxon>
        <taxon>Ascomycota</taxon>
        <taxon>Pezizomycotina</taxon>
        <taxon>Lecanoromycetes</taxon>
        <taxon>OSLEUM clade</taxon>
        <taxon>Ostropomycetidae</taxon>
        <taxon>Ostropales</taxon>
        <taxon>Graphidaceae</taxon>
        <taxon>Gomphilloideae</taxon>
        <taxon>Gomphillus</taxon>
    </lineage>
</organism>
<dbReference type="EMBL" id="CAJPDQ010000044">
    <property type="protein sequence ID" value="CAF9932372.1"/>
    <property type="molecule type" value="Genomic_DNA"/>
</dbReference>
<proteinExistence type="predicted"/>
<dbReference type="Proteomes" id="UP000664169">
    <property type="component" value="Unassembled WGS sequence"/>
</dbReference>
<keyword evidence="2" id="KW-1185">Reference proteome</keyword>
<evidence type="ECO:0000313" key="1">
    <source>
        <dbReference type="EMBL" id="CAF9932372.1"/>
    </source>
</evidence>
<reference evidence="1" key="1">
    <citation type="submission" date="2021-03" db="EMBL/GenBank/DDBJ databases">
        <authorList>
            <person name="Tagirdzhanova G."/>
        </authorList>
    </citation>
    <scope>NUCLEOTIDE SEQUENCE</scope>
</reference>
<gene>
    <name evidence="1" type="ORF">GOMPHAMPRED_006558</name>
</gene>
<accession>A0A8H3G0J6</accession>